<proteinExistence type="predicted"/>
<evidence type="ECO:0000256" key="1">
    <source>
        <dbReference type="SAM" id="Phobius"/>
    </source>
</evidence>
<protein>
    <submittedName>
        <fullName evidence="3">Uncharacterized protein</fullName>
    </submittedName>
</protein>
<gene>
    <name evidence="3" type="ORF">RF11_10061</name>
</gene>
<accession>A0A0C2J983</accession>
<evidence type="ECO:0000256" key="2">
    <source>
        <dbReference type="SAM" id="SignalP"/>
    </source>
</evidence>
<reference evidence="3 4" key="1">
    <citation type="journal article" date="2014" name="Genome Biol. Evol.">
        <title>The genome of the myxosporean Thelohanellus kitauei shows adaptations to nutrient acquisition within its fish host.</title>
        <authorList>
            <person name="Yang Y."/>
            <person name="Xiong J."/>
            <person name="Zhou Z."/>
            <person name="Huo F."/>
            <person name="Miao W."/>
            <person name="Ran C."/>
            <person name="Liu Y."/>
            <person name="Zhang J."/>
            <person name="Feng J."/>
            <person name="Wang M."/>
            <person name="Wang M."/>
            <person name="Wang L."/>
            <person name="Yao B."/>
        </authorList>
    </citation>
    <scope>NUCLEOTIDE SEQUENCE [LARGE SCALE GENOMIC DNA]</scope>
    <source>
        <strain evidence="3">Wuqing</strain>
    </source>
</reference>
<comment type="caution">
    <text evidence="3">The sequence shown here is derived from an EMBL/GenBank/DDBJ whole genome shotgun (WGS) entry which is preliminary data.</text>
</comment>
<keyword evidence="1" id="KW-0472">Membrane</keyword>
<keyword evidence="4" id="KW-1185">Reference proteome</keyword>
<organism evidence="3 4">
    <name type="scientific">Thelohanellus kitauei</name>
    <name type="common">Myxosporean</name>
    <dbReference type="NCBI Taxonomy" id="669202"/>
    <lineage>
        <taxon>Eukaryota</taxon>
        <taxon>Metazoa</taxon>
        <taxon>Cnidaria</taxon>
        <taxon>Myxozoa</taxon>
        <taxon>Myxosporea</taxon>
        <taxon>Bivalvulida</taxon>
        <taxon>Platysporina</taxon>
        <taxon>Myxobolidae</taxon>
        <taxon>Thelohanellus</taxon>
    </lineage>
</organism>
<evidence type="ECO:0000313" key="3">
    <source>
        <dbReference type="EMBL" id="KII65623.1"/>
    </source>
</evidence>
<sequence>MMVHSLPVFILIIFLLGVSHISSTTVSPILTGDSAIKAIQCFITNGLTFCHGSLEREKLCACVLSSHHAVSEVSDPHLKAIFNFFEEKRVSLHSWYKEVAAEVSRRLNDKLFIVNELYFDWNEIVTSIHRRRTLIDHQFFFVYCSLNAISGPLYHTIGTFEVPIELQEDPLLKLINKAESNPSEILRTITLPGEKPSLPLGEIAFYVFILFIVFVLISLSLTLTIYSIYFGDNRRYSVIKM</sequence>
<dbReference type="Proteomes" id="UP000031668">
    <property type="component" value="Unassembled WGS sequence"/>
</dbReference>
<dbReference type="AlphaFoldDB" id="A0A0C2J983"/>
<name>A0A0C2J983_THEKT</name>
<keyword evidence="1" id="KW-1133">Transmembrane helix</keyword>
<keyword evidence="1" id="KW-0812">Transmembrane</keyword>
<dbReference type="EMBL" id="JWZT01003747">
    <property type="protein sequence ID" value="KII65623.1"/>
    <property type="molecule type" value="Genomic_DNA"/>
</dbReference>
<feature type="chain" id="PRO_5002151123" evidence="2">
    <location>
        <begin position="24"/>
        <end position="241"/>
    </location>
</feature>
<keyword evidence="2" id="KW-0732">Signal</keyword>
<evidence type="ECO:0000313" key="4">
    <source>
        <dbReference type="Proteomes" id="UP000031668"/>
    </source>
</evidence>
<feature type="transmembrane region" description="Helical" evidence="1">
    <location>
        <begin position="203"/>
        <end position="231"/>
    </location>
</feature>
<feature type="signal peptide" evidence="2">
    <location>
        <begin position="1"/>
        <end position="23"/>
    </location>
</feature>